<dbReference type="CDD" id="cd02922">
    <property type="entry name" value="FCB2_FMN"/>
    <property type="match status" value="1"/>
</dbReference>
<dbReference type="Pfam" id="PF00173">
    <property type="entry name" value="Cyt-b5"/>
    <property type="match status" value="1"/>
</dbReference>
<comment type="similarity">
    <text evidence="13">In the C-terminal section; belongs to the FMN-dependent alpha-hydroxy acid dehydrogenase family.</text>
</comment>
<dbReference type="SUPFAM" id="SSF55856">
    <property type="entry name" value="Cytochrome b5-like heme/steroid binding domain"/>
    <property type="match status" value="1"/>
</dbReference>
<evidence type="ECO:0000256" key="7">
    <source>
        <dbReference type="ARBA" id="ARBA00022643"/>
    </source>
</evidence>
<accession>A0A8H5CCB0</accession>
<dbReference type="PANTHER" id="PTHR10578:SF101">
    <property type="entry name" value="L-LACTATE DEHYDROGENASE (CYTOCHROME B2)"/>
    <property type="match status" value="1"/>
</dbReference>
<reference evidence="19 20" key="1">
    <citation type="journal article" date="2020" name="ISME J.">
        <title>Uncovering the hidden diversity of litter-decomposition mechanisms in mushroom-forming fungi.</title>
        <authorList>
            <person name="Floudas D."/>
            <person name="Bentzer J."/>
            <person name="Ahren D."/>
            <person name="Johansson T."/>
            <person name="Persson P."/>
            <person name="Tunlid A."/>
        </authorList>
    </citation>
    <scope>NUCLEOTIDE SEQUENCE [LARGE SCALE GENOMIC DNA]</scope>
    <source>
        <strain evidence="19 20">CBS 291.85</strain>
    </source>
</reference>
<sequence>MSFLSTITEGKYPTHAFRKKASFPAQRRINSSCWIIINNHVYDVTVYLGQHPGGAAIILKYAGRDATLAFEPIHPQDTLERNLPATCHLGIIDSSSAETLAEQNKSRVKTKDELRVEEALKRRPPLHRMLSLYDLEDVARKVLPFKALSFYSSGADDEITLAENARAFSRFFFSARVMRPVSRCDPSTTILGYKSSLPIFVSAAALAKLGHPLGELNILRGCAAANIIQMVATYSSISISELASAAAPSQTLFFQLYKPSKQADAKQLIQEVEKLGYKAIFLTVDAVVLGNRERDVRSPWLNDEKEAMKFYVEEEEKEEVNLLGTSTSSILNDDKDMSWDVVPWMRSVTKLPIILKGIQSVEDAVLAAEAGVDGIVLSNHGGRQLEYSLPPLEVLYGIHKRRPDILTKMEVYIDCGVRRGTDVVKALCLGAKAVGLGRPFLFAQSAYGEAGVNKLIEIMHREIITTMRLVGASSVKELTPDLVERVDWESVRARL</sequence>
<keyword evidence="6" id="KW-0285">Flavoprotein</keyword>
<evidence type="ECO:0000256" key="4">
    <source>
        <dbReference type="ARBA" id="ARBA00011881"/>
    </source>
</evidence>
<dbReference type="InterPro" id="IPR036400">
    <property type="entry name" value="Cyt_B5-like_heme/steroid_sf"/>
</dbReference>
<keyword evidence="8" id="KW-0479">Metal-binding</keyword>
<dbReference type="GO" id="GO:0005758">
    <property type="term" value="C:mitochondrial intermembrane space"/>
    <property type="evidence" value="ECO:0007669"/>
    <property type="project" value="UniProtKB-SubCell"/>
</dbReference>
<evidence type="ECO:0000256" key="5">
    <source>
        <dbReference type="ARBA" id="ARBA00022617"/>
    </source>
</evidence>
<dbReference type="Gene3D" id="3.20.20.70">
    <property type="entry name" value="Aldolase class I"/>
    <property type="match status" value="1"/>
</dbReference>
<evidence type="ECO:0000259" key="17">
    <source>
        <dbReference type="PROSITE" id="PS50255"/>
    </source>
</evidence>
<evidence type="ECO:0000256" key="2">
    <source>
        <dbReference type="ARBA" id="ARBA00001970"/>
    </source>
</evidence>
<name>A0A8H5CCB0_9AGAR</name>
<evidence type="ECO:0000256" key="14">
    <source>
        <dbReference type="ARBA" id="ARBA00061589"/>
    </source>
</evidence>
<keyword evidence="5" id="KW-0349">Heme</keyword>
<comment type="cofactor">
    <cofactor evidence="2">
        <name>heme b</name>
        <dbReference type="ChEBI" id="CHEBI:60344"/>
    </cofactor>
</comment>
<organism evidence="19 20">
    <name type="scientific">Tetrapyrgos nigripes</name>
    <dbReference type="NCBI Taxonomy" id="182062"/>
    <lineage>
        <taxon>Eukaryota</taxon>
        <taxon>Fungi</taxon>
        <taxon>Dikarya</taxon>
        <taxon>Basidiomycota</taxon>
        <taxon>Agaricomycotina</taxon>
        <taxon>Agaricomycetes</taxon>
        <taxon>Agaricomycetidae</taxon>
        <taxon>Agaricales</taxon>
        <taxon>Marasmiineae</taxon>
        <taxon>Marasmiaceae</taxon>
        <taxon>Tetrapyrgos</taxon>
    </lineage>
</organism>
<dbReference type="AlphaFoldDB" id="A0A8H5CCB0"/>
<evidence type="ECO:0000313" key="20">
    <source>
        <dbReference type="Proteomes" id="UP000559256"/>
    </source>
</evidence>
<dbReference type="SMART" id="SM01117">
    <property type="entry name" value="Cyt-b5"/>
    <property type="match status" value="1"/>
</dbReference>
<evidence type="ECO:0000256" key="11">
    <source>
        <dbReference type="ARBA" id="ARBA00023128"/>
    </source>
</evidence>
<evidence type="ECO:0000256" key="15">
    <source>
        <dbReference type="ARBA" id="ARBA00066458"/>
    </source>
</evidence>
<dbReference type="PANTHER" id="PTHR10578">
    <property type="entry name" value="S -2-HYDROXY-ACID OXIDASE-RELATED"/>
    <property type="match status" value="1"/>
</dbReference>
<evidence type="ECO:0000256" key="1">
    <source>
        <dbReference type="ARBA" id="ARBA00001917"/>
    </source>
</evidence>
<evidence type="ECO:0000256" key="3">
    <source>
        <dbReference type="ARBA" id="ARBA00004569"/>
    </source>
</evidence>
<dbReference type="InterPro" id="IPR000262">
    <property type="entry name" value="FMN-dep_DH"/>
</dbReference>
<dbReference type="InterPro" id="IPR037396">
    <property type="entry name" value="FMN_HAD"/>
</dbReference>
<keyword evidence="20" id="KW-1185">Reference proteome</keyword>
<dbReference type="Pfam" id="PF01070">
    <property type="entry name" value="FMN_dh"/>
    <property type="match status" value="1"/>
</dbReference>
<dbReference type="PROSITE" id="PS51349">
    <property type="entry name" value="FMN_HYDROXY_ACID_DH_2"/>
    <property type="match status" value="1"/>
</dbReference>
<comment type="catalytic activity">
    <reaction evidence="12">
        <text>(S)-lactate + 2 Fe(III)-[cytochrome c] = 2 Fe(II)-[cytochrome c] + pyruvate + 2 H(+)</text>
        <dbReference type="Rhea" id="RHEA:19909"/>
        <dbReference type="Rhea" id="RHEA-COMP:10350"/>
        <dbReference type="Rhea" id="RHEA-COMP:14399"/>
        <dbReference type="ChEBI" id="CHEBI:15361"/>
        <dbReference type="ChEBI" id="CHEBI:15378"/>
        <dbReference type="ChEBI" id="CHEBI:16651"/>
        <dbReference type="ChEBI" id="CHEBI:29033"/>
        <dbReference type="ChEBI" id="CHEBI:29034"/>
        <dbReference type="EC" id="1.1.2.3"/>
    </reaction>
    <physiologicalReaction direction="left-to-right" evidence="12">
        <dbReference type="Rhea" id="RHEA:19910"/>
    </physiologicalReaction>
</comment>
<dbReference type="GO" id="GO:0004460">
    <property type="term" value="F:L-lactate dehydrogenase (cytochrome) activity"/>
    <property type="evidence" value="ECO:0007669"/>
    <property type="project" value="UniProtKB-EC"/>
</dbReference>
<evidence type="ECO:0000256" key="16">
    <source>
        <dbReference type="ARBA" id="ARBA00068515"/>
    </source>
</evidence>
<dbReference type="OrthoDB" id="1925334at2759"/>
<protein>
    <recommendedName>
        <fullName evidence="16">L-lactate dehydrogenase (cytochrome)</fullName>
        <ecNumber evidence="15">1.1.2.3</ecNumber>
    </recommendedName>
</protein>
<proteinExistence type="inferred from homology"/>
<evidence type="ECO:0000256" key="9">
    <source>
        <dbReference type="ARBA" id="ARBA00023002"/>
    </source>
</evidence>
<comment type="caution">
    <text evidence="19">The sequence shown here is derived from an EMBL/GenBank/DDBJ whole genome shotgun (WGS) entry which is preliminary data.</text>
</comment>
<evidence type="ECO:0000256" key="6">
    <source>
        <dbReference type="ARBA" id="ARBA00022630"/>
    </source>
</evidence>
<dbReference type="Gene3D" id="3.10.120.10">
    <property type="entry name" value="Cytochrome b5-like heme/steroid binding domain"/>
    <property type="match status" value="1"/>
</dbReference>
<comment type="subunit">
    <text evidence="4">Homotetramer.</text>
</comment>
<keyword evidence="7" id="KW-0288">FMN</keyword>
<comment type="cofactor">
    <cofactor evidence="1">
        <name>FMN</name>
        <dbReference type="ChEBI" id="CHEBI:58210"/>
    </cofactor>
</comment>
<feature type="domain" description="FMN hydroxy acid dehydrogenase" evidence="18">
    <location>
        <begin position="124"/>
        <end position="488"/>
    </location>
</feature>
<dbReference type="SUPFAM" id="SSF51395">
    <property type="entry name" value="FMN-linked oxidoreductases"/>
    <property type="match status" value="1"/>
</dbReference>
<evidence type="ECO:0000259" key="18">
    <source>
        <dbReference type="PROSITE" id="PS51349"/>
    </source>
</evidence>
<evidence type="ECO:0000256" key="8">
    <source>
        <dbReference type="ARBA" id="ARBA00022723"/>
    </source>
</evidence>
<dbReference type="PROSITE" id="PS50255">
    <property type="entry name" value="CYTOCHROME_B5_2"/>
    <property type="match status" value="1"/>
</dbReference>
<evidence type="ECO:0000256" key="10">
    <source>
        <dbReference type="ARBA" id="ARBA00023004"/>
    </source>
</evidence>
<dbReference type="Proteomes" id="UP000559256">
    <property type="component" value="Unassembled WGS sequence"/>
</dbReference>
<dbReference type="FunFam" id="3.20.20.70:FF:000062">
    <property type="entry name" value="Cytochrome b2, mitochondrial, putative"/>
    <property type="match status" value="1"/>
</dbReference>
<comment type="subcellular location">
    <subcellularLocation>
        <location evidence="3">Mitochondrion intermembrane space</location>
    </subcellularLocation>
</comment>
<keyword evidence="11" id="KW-0496">Mitochondrion</keyword>
<comment type="similarity">
    <text evidence="14">In the N-terminal section; belongs to the cytochrome b5 family.</text>
</comment>
<dbReference type="GO" id="GO:0046872">
    <property type="term" value="F:metal ion binding"/>
    <property type="evidence" value="ECO:0007669"/>
    <property type="project" value="UniProtKB-KW"/>
</dbReference>
<dbReference type="InterPro" id="IPR013785">
    <property type="entry name" value="Aldolase_TIM"/>
</dbReference>
<dbReference type="EC" id="1.1.2.3" evidence="15"/>
<dbReference type="PROSITE" id="PS00557">
    <property type="entry name" value="FMN_HYDROXY_ACID_DH_1"/>
    <property type="match status" value="1"/>
</dbReference>
<evidence type="ECO:0000256" key="12">
    <source>
        <dbReference type="ARBA" id="ARBA00052399"/>
    </source>
</evidence>
<feature type="domain" description="Cytochrome b5 heme-binding" evidence="17">
    <location>
        <begin position="4"/>
        <end position="93"/>
    </location>
</feature>
<gene>
    <name evidence="19" type="ORF">D9758_015577</name>
</gene>
<evidence type="ECO:0000313" key="19">
    <source>
        <dbReference type="EMBL" id="KAF5338853.1"/>
    </source>
</evidence>
<dbReference type="EMBL" id="JAACJM010000190">
    <property type="protein sequence ID" value="KAF5338853.1"/>
    <property type="molecule type" value="Genomic_DNA"/>
</dbReference>
<keyword evidence="10" id="KW-0408">Iron</keyword>
<dbReference type="InterPro" id="IPR008259">
    <property type="entry name" value="FMN_hydac_DH_AS"/>
</dbReference>
<keyword evidence="9" id="KW-0560">Oxidoreductase</keyword>
<dbReference type="GO" id="GO:0006089">
    <property type="term" value="P:lactate metabolic process"/>
    <property type="evidence" value="ECO:0007669"/>
    <property type="project" value="TreeGrafter"/>
</dbReference>
<dbReference type="InterPro" id="IPR037458">
    <property type="entry name" value="L-MDH/L-LDH_FMN-bd"/>
</dbReference>
<dbReference type="InterPro" id="IPR001199">
    <property type="entry name" value="Cyt_B5-like_heme/steroid-bd"/>
</dbReference>
<evidence type="ECO:0000256" key="13">
    <source>
        <dbReference type="ARBA" id="ARBA00061137"/>
    </source>
</evidence>